<dbReference type="KEGG" id="aac:Aaci_0037"/>
<dbReference type="Proteomes" id="UP000001917">
    <property type="component" value="Chromosome"/>
</dbReference>
<name>C8WPZ7_ALIAD</name>
<reference evidence="3" key="1">
    <citation type="submission" date="2009-09" db="EMBL/GenBank/DDBJ databases">
        <title>The complete chromosome of Alicyclobacillus acidocaldarius subsp. acidocaldarius DSM 446.</title>
        <authorList>
            <consortium name="US DOE Joint Genome Institute (JGI-PGF)"/>
            <person name="Lucas S."/>
            <person name="Copeland A."/>
            <person name="Lapidus A."/>
            <person name="Glavina del Rio T."/>
            <person name="Dalin E."/>
            <person name="Tice H."/>
            <person name="Bruce D."/>
            <person name="Goodwin L."/>
            <person name="Pitluck S."/>
            <person name="Kyrpides N."/>
            <person name="Mavromatis K."/>
            <person name="Ivanova N."/>
            <person name="Ovchinnikova G."/>
            <person name="Chertkov O."/>
            <person name="Sims D."/>
            <person name="Brettin T."/>
            <person name="Detter J.C."/>
            <person name="Han C."/>
            <person name="Larimer F."/>
            <person name="Land M."/>
            <person name="Hauser L."/>
            <person name="Markowitz V."/>
            <person name="Cheng J.-F."/>
            <person name="Hugenholtz P."/>
            <person name="Woyke T."/>
            <person name="Wu D."/>
            <person name="Pukall R."/>
            <person name="Klenk H.-P."/>
            <person name="Eisen J.A."/>
        </authorList>
    </citation>
    <scope>NUCLEOTIDE SEQUENCE [LARGE SCALE GENOMIC DNA]</scope>
    <source>
        <strain evidence="3">ATCC 27009 / DSM 446 / BCRC 14685 / JCM 5260 / KCTC 1825 / NBRC 15652 / NCIMB 11725 / NRRL B-14509 / 104-IA</strain>
    </source>
</reference>
<reference evidence="2 3" key="2">
    <citation type="journal article" date="2010" name="Stand. Genomic Sci.">
        <title>Complete genome sequence of Alicyclobacillus acidocaldarius type strain (104-IA).</title>
        <authorList>
            <person name="Mavromatis K."/>
            <person name="Sikorski J."/>
            <person name="Lapidus A."/>
            <person name="Glavina Del Rio T."/>
            <person name="Copeland A."/>
            <person name="Tice H."/>
            <person name="Cheng J.F."/>
            <person name="Lucas S."/>
            <person name="Chen F."/>
            <person name="Nolan M."/>
            <person name="Bruce D."/>
            <person name="Goodwin L."/>
            <person name="Pitluck S."/>
            <person name="Ivanova N."/>
            <person name="Ovchinnikova G."/>
            <person name="Pati A."/>
            <person name="Chen A."/>
            <person name="Palaniappan K."/>
            <person name="Land M."/>
            <person name="Hauser L."/>
            <person name="Chang Y.J."/>
            <person name="Jeffries C.D."/>
            <person name="Chain P."/>
            <person name="Meincke L."/>
            <person name="Sims D."/>
            <person name="Chertkov O."/>
            <person name="Han C."/>
            <person name="Brettin T."/>
            <person name="Detter J.C."/>
            <person name="Wahrenburg C."/>
            <person name="Rohde M."/>
            <person name="Pukall R."/>
            <person name="Goker M."/>
            <person name="Bristow J."/>
            <person name="Eisen J.A."/>
            <person name="Markowitz V."/>
            <person name="Hugenholtz P."/>
            <person name="Klenk H.P."/>
            <person name="Kyrpides N.C."/>
        </authorList>
    </citation>
    <scope>NUCLEOTIDE SEQUENCE [LARGE SCALE GENOMIC DNA]</scope>
    <source>
        <strain evidence="3">ATCC 27009 / DSM 446 / BCRC 14685 / JCM 5260 / KCTC 1825 / NBRC 15652 / NCIMB 11725 / NRRL B-14509 / 104-IA</strain>
    </source>
</reference>
<evidence type="ECO:0000256" key="1">
    <source>
        <dbReference type="SAM" id="SignalP"/>
    </source>
</evidence>
<evidence type="ECO:0008006" key="4">
    <source>
        <dbReference type="Google" id="ProtNLM"/>
    </source>
</evidence>
<protein>
    <recommendedName>
        <fullName evidence="4">Lipoprotein</fullName>
    </recommendedName>
</protein>
<dbReference type="PROSITE" id="PS51257">
    <property type="entry name" value="PROKAR_LIPOPROTEIN"/>
    <property type="match status" value="1"/>
</dbReference>
<keyword evidence="1" id="KW-0732">Signal</keyword>
<dbReference type="EMBL" id="CP001727">
    <property type="protein sequence ID" value="ACV57101.1"/>
    <property type="molecule type" value="Genomic_DNA"/>
</dbReference>
<sequence length="165" mass="18382">MRRIRRLRMAVAIVASAAWLAGCGSPTGYQPQPPAPGVSEFWQIMQIRVPEDDAQRFVMDLGLATREREGNYSFWMSALTWRALGKRDHASLYELVIPNCCNIALPSTTVTYGQASNSLVQTVDFEQDERNAVFYISASQPLQWSQTATDAKHQTVSLVFVPVAS</sequence>
<dbReference type="RefSeq" id="WP_012809496.1">
    <property type="nucleotide sequence ID" value="NC_013205.1"/>
</dbReference>
<feature type="signal peptide" evidence="1">
    <location>
        <begin position="1"/>
        <end position="21"/>
    </location>
</feature>
<organism evidence="2 3">
    <name type="scientific">Alicyclobacillus acidocaldarius subsp. acidocaldarius (strain ATCC 27009 / DSM 446 / BCRC 14685 / JCM 5260 / KCTC 1825 / NBRC 15652 / NCIMB 11725 / NRRL B-14509 / 104-IA)</name>
    <name type="common">Bacillus acidocaldarius</name>
    <dbReference type="NCBI Taxonomy" id="521098"/>
    <lineage>
        <taxon>Bacteria</taxon>
        <taxon>Bacillati</taxon>
        <taxon>Bacillota</taxon>
        <taxon>Bacilli</taxon>
        <taxon>Bacillales</taxon>
        <taxon>Alicyclobacillaceae</taxon>
        <taxon>Alicyclobacillus</taxon>
    </lineage>
</organism>
<dbReference type="HOGENOM" id="CLU_1607395_0_0_9"/>
<dbReference type="AlphaFoldDB" id="C8WPZ7"/>
<dbReference type="STRING" id="521098.Aaci_0037"/>
<proteinExistence type="predicted"/>
<accession>C8WPZ7</accession>
<gene>
    <name evidence="2" type="ordered locus">Aaci_0037</name>
</gene>
<evidence type="ECO:0000313" key="3">
    <source>
        <dbReference type="Proteomes" id="UP000001917"/>
    </source>
</evidence>
<keyword evidence="3" id="KW-1185">Reference proteome</keyword>
<evidence type="ECO:0000313" key="2">
    <source>
        <dbReference type="EMBL" id="ACV57101.1"/>
    </source>
</evidence>
<feature type="chain" id="PRO_5038957308" description="Lipoprotein" evidence="1">
    <location>
        <begin position="22"/>
        <end position="165"/>
    </location>
</feature>